<evidence type="ECO:0000259" key="1">
    <source>
        <dbReference type="Pfam" id="PF13530"/>
    </source>
</evidence>
<evidence type="ECO:0000313" key="3">
    <source>
        <dbReference type="EMBL" id="EFG56262.1"/>
    </source>
</evidence>
<feature type="domain" description="Enhanced intracellular survival protein" evidence="1">
    <location>
        <begin position="291"/>
        <end position="361"/>
    </location>
</feature>
<reference evidence="3 4" key="1">
    <citation type="submission" date="2010-04" db="EMBL/GenBank/DDBJ databases">
        <authorList>
            <person name="Muzny D."/>
            <person name="Qin X."/>
            <person name="Deng J."/>
            <person name="Jiang H."/>
            <person name="Liu Y."/>
            <person name="Qu J."/>
            <person name="Song X.-Z."/>
            <person name="Zhang L."/>
            <person name="Thornton R."/>
            <person name="Coyle M."/>
            <person name="Francisco L."/>
            <person name="Jackson L."/>
            <person name="Javaid M."/>
            <person name="Korchina V."/>
            <person name="Kovar C."/>
            <person name="Mata R."/>
            <person name="Mathew T."/>
            <person name="Ngo R."/>
            <person name="Nguyen L."/>
            <person name="Nguyen N."/>
            <person name="Okwuonu G."/>
            <person name="Ongeri F."/>
            <person name="Pham C."/>
            <person name="Simmons D."/>
            <person name="Wilczek-Boney K."/>
            <person name="Hale W."/>
            <person name="Jakkamsetti A."/>
            <person name="Pham P."/>
            <person name="Ruth R."/>
            <person name="San Lucas F."/>
            <person name="Warren J."/>
            <person name="Zhang J."/>
            <person name="Zhao Z."/>
            <person name="Zhou C."/>
            <person name="Zhu D."/>
            <person name="Lee S."/>
            <person name="Bess C."/>
            <person name="Blankenburg K."/>
            <person name="Forbes L."/>
            <person name="Fu Q."/>
            <person name="Gubbala S."/>
            <person name="Hirani K."/>
            <person name="Jayaseelan J.C."/>
            <person name="Lara F."/>
            <person name="Munidasa M."/>
            <person name="Palculict T."/>
            <person name="Patil S."/>
            <person name="Pu L.-L."/>
            <person name="Saada N."/>
            <person name="Tang L."/>
            <person name="Weissenberger G."/>
            <person name="Zhu Y."/>
            <person name="Hemphill L."/>
            <person name="Shang Y."/>
            <person name="Youmans B."/>
            <person name="Ayvaz T."/>
            <person name="Ross M."/>
            <person name="Santibanez J."/>
            <person name="Aqrawi P."/>
            <person name="Gross S."/>
            <person name="Joshi V."/>
            <person name="Fowler G."/>
            <person name="Nazareth L."/>
            <person name="Reid J."/>
            <person name="Worley K."/>
            <person name="Petrosino J."/>
            <person name="Highlander S."/>
            <person name="Gibbs R."/>
        </authorList>
    </citation>
    <scope>NUCLEOTIDE SEQUENCE [LARGE SCALE GENOMIC DNA]</scope>
    <source>
        <strain evidence="3 4">DSM 11664</strain>
    </source>
</reference>
<evidence type="ECO:0000259" key="2">
    <source>
        <dbReference type="Pfam" id="PF17668"/>
    </source>
</evidence>
<dbReference type="SUPFAM" id="SSF55718">
    <property type="entry name" value="SCP-like"/>
    <property type="match status" value="1"/>
</dbReference>
<sequence>MKLEKTDRILKQFSSNIEKGKGIGSDPNLKSFYHYGEVYGDIDENDKVKHAILLNIFDSRVFTERTKMAVLSRAINVEECKSDIKDIFNELHDKEIPYVNIHTEHEEFFEKQDFVHTVYRKKYEFNFDAIKDKKIPISGKVKCGYWSDLIIQNGAAQLYEVPLHSNIERNTMNRPYWWWNLVQRIHPNRKLAVFFGKIGLPQSYMFFRQKGDTIVVEEMFATSGEGLQSLLGYLAQIGTPQTKYRIFMPVESRLEDFFSEEEELSIEVIPHLMSRIIDFEKILSFMTPIYQKSFVVEVTDDNICPWNNNKWKVDFDDKKVKVIKTTEKPDYSGSISAWTKVLIGELSLEKAIKYGEIRGKKHPDNDFVKGTISFYENY</sequence>
<dbReference type="InterPro" id="IPR041380">
    <property type="entry name" value="Acetyltransf_17"/>
</dbReference>
<dbReference type="InterPro" id="IPR025559">
    <property type="entry name" value="Eis_dom"/>
</dbReference>
<dbReference type="InterPro" id="IPR016181">
    <property type="entry name" value="Acyl_CoA_acyltransferase"/>
</dbReference>
<dbReference type="OrthoDB" id="9768284at2"/>
<feature type="domain" description="Eis-like acetyltransferase" evidence="2">
    <location>
        <begin position="172"/>
        <end position="276"/>
    </location>
</feature>
<dbReference type="Pfam" id="PF13530">
    <property type="entry name" value="SCP2_2"/>
    <property type="match status" value="1"/>
</dbReference>
<dbReference type="SUPFAM" id="SSF55729">
    <property type="entry name" value="Acyl-CoA N-acyltransferases (Nat)"/>
    <property type="match status" value="1"/>
</dbReference>
<dbReference type="GO" id="GO:0034069">
    <property type="term" value="F:aminoglycoside N-acetyltransferase activity"/>
    <property type="evidence" value="ECO:0007669"/>
    <property type="project" value="TreeGrafter"/>
</dbReference>
<dbReference type="Gene3D" id="3.30.1050.10">
    <property type="entry name" value="SCP2 sterol-binding domain"/>
    <property type="match status" value="1"/>
</dbReference>
<comment type="caution">
    <text evidence="3">The sequence shown here is derived from an EMBL/GenBank/DDBJ whole genome shotgun (WGS) entry which is preliminary data.</text>
</comment>
<dbReference type="PANTHER" id="PTHR37817">
    <property type="entry name" value="N-ACETYLTRANSFERASE EIS"/>
    <property type="match status" value="1"/>
</dbReference>
<dbReference type="EMBL" id="ADNY01000004">
    <property type="protein sequence ID" value="EFG56262.1"/>
    <property type="molecule type" value="Genomic_DNA"/>
</dbReference>
<dbReference type="eggNOG" id="COG4552">
    <property type="taxonomic scope" value="Bacteria"/>
</dbReference>
<dbReference type="Proteomes" id="UP000004069">
    <property type="component" value="Unassembled WGS sequence"/>
</dbReference>
<proteinExistence type="predicted"/>
<dbReference type="RefSeq" id="WP_006351234.1">
    <property type="nucleotide sequence ID" value="NZ_ADNY01000004.1"/>
</dbReference>
<organism evidence="3 4">
    <name type="scientific">Lactobacillus amylolyticus DSM 11664</name>
    <dbReference type="NCBI Taxonomy" id="585524"/>
    <lineage>
        <taxon>Bacteria</taxon>
        <taxon>Bacillati</taxon>
        <taxon>Bacillota</taxon>
        <taxon>Bacilli</taxon>
        <taxon>Lactobacillales</taxon>
        <taxon>Lactobacillaceae</taxon>
        <taxon>Lactobacillus</taxon>
    </lineage>
</organism>
<dbReference type="PANTHER" id="PTHR37817:SF1">
    <property type="entry name" value="N-ACETYLTRANSFERASE EIS"/>
    <property type="match status" value="1"/>
</dbReference>
<dbReference type="AlphaFoldDB" id="D4YRF2"/>
<dbReference type="GO" id="GO:0030649">
    <property type="term" value="P:aminoglycoside antibiotic catabolic process"/>
    <property type="evidence" value="ECO:0007669"/>
    <property type="project" value="TreeGrafter"/>
</dbReference>
<gene>
    <name evidence="3" type="ORF">HMPREF0493_0080</name>
</gene>
<dbReference type="Gene3D" id="3.40.630.30">
    <property type="match status" value="1"/>
</dbReference>
<dbReference type="InterPro" id="IPR036527">
    <property type="entry name" value="SCP2_sterol-bd_dom_sf"/>
</dbReference>
<dbReference type="InterPro" id="IPR051554">
    <property type="entry name" value="Acetyltransferase_Eis"/>
</dbReference>
<protein>
    <recommendedName>
        <fullName evidence="5">Enhanced intracellular survival protein domain-containing protein</fullName>
    </recommendedName>
</protein>
<name>D4YRF2_9LACO</name>
<dbReference type="PATRIC" id="fig|585524.9.peg.1469"/>
<evidence type="ECO:0008006" key="5">
    <source>
        <dbReference type="Google" id="ProtNLM"/>
    </source>
</evidence>
<accession>D4YRF2</accession>
<dbReference type="Pfam" id="PF17668">
    <property type="entry name" value="Acetyltransf_17"/>
    <property type="match status" value="1"/>
</dbReference>
<evidence type="ECO:0000313" key="4">
    <source>
        <dbReference type="Proteomes" id="UP000004069"/>
    </source>
</evidence>
<keyword evidence="4" id="KW-1185">Reference proteome</keyword>